<proteinExistence type="predicted"/>
<evidence type="ECO:0000256" key="1">
    <source>
        <dbReference type="ARBA" id="ARBA00022737"/>
    </source>
</evidence>
<keyword evidence="4" id="KW-0812">Transmembrane</keyword>
<evidence type="ECO:0000256" key="3">
    <source>
        <dbReference type="PROSITE-ProRule" id="PRU00339"/>
    </source>
</evidence>
<dbReference type="SUPFAM" id="SSF48452">
    <property type="entry name" value="TPR-like"/>
    <property type="match status" value="1"/>
</dbReference>
<dbReference type="SMART" id="SM00028">
    <property type="entry name" value="TPR"/>
    <property type="match status" value="2"/>
</dbReference>
<dbReference type="PROSITE" id="PS50293">
    <property type="entry name" value="TPR_REGION"/>
    <property type="match status" value="1"/>
</dbReference>
<name>A0A1E5IFS0_ENDTX</name>
<organism evidence="7 8">
    <name type="scientific">Endomicrobium trichonymphae</name>
    <dbReference type="NCBI Taxonomy" id="1408204"/>
    <lineage>
        <taxon>Bacteria</taxon>
        <taxon>Pseudomonadati</taxon>
        <taxon>Elusimicrobiota</taxon>
        <taxon>Endomicrobiia</taxon>
        <taxon>Endomicrobiales</taxon>
        <taxon>Endomicrobiaceae</taxon>
        <taxon>Candidatus Endomicrobiellum</taxon>
    </lineage>
</organism>
<comment type="caution">
    <text evidence="7">The sequence shown here is derived from an EMBL/GenBank/DDBJ whole genome shotgun (WGS) entry which is preliminary data.</text>
</comment>
<dbReference type="Gene3D" id="2.30.30.40">
    <property type="entry name" value="SH3 Domains"/>
    <property type="match status" value="1"/>
</dbReference>
<keyword evidence="5" id="KW-0732">Signal</keyword>
<evidence type="ECO:0000256" key="4">
    <source>
        <dbReference type="SAM" id="Phobius"/>
    </source>
</evidence>
<evidence type="ECO:0000256" key="2">
    <source>
        <dbReference type="ARBA" id="ARBA00022803"/>
    </source>
</evidence>
<keyword evidence="8" id="KW-1185">Reference proteome</keyword>
<feature type="transmembrane region" description="Helical" evidence="4">
    <location>
        <begin position="128"/>
        <end position="146"/>
    </location>
</feature>
<dbReference type="InterPro" id="IPR019734">
    <property type="entry name" value="TPR_rpt"/>
</dbReference>
<feature type="chain" id="PRO_5009178856" description="SH3b domain-containing protein" evidence="5">
    <location>
        <begin position="20"/>
        <end position="246"/>
    </location>
</feature>
<feature type="transmembrane region" description="Helical" evidence="4">
    <location>
        <begin position="155"/>
        <end position="175"/>
    </location>
</feature>
<evidence type="ECO:0000313" key="7">
    <source>
        <dbReference type="EMBL" id="OEG69346.1"/>
    </source>
</evidence>
<keyword evidence="1" id="KW-0677">Repeat</keyword>
<dbReference type="AlphaFoldDB" id="A0A1E5IFS0"/>
<evidence type="ECO:0000313" key="8">
    <source>
        <dbReference type="Proteomes" id="UP000095237"/>
    </source>
</evidence>
<feature type="signal peptide" evidence="5">
    <location>
        <begin position="1"/>
        <end position="19"/>
    </location>
</feature>
<sequence length="246" mass="27481">MQKILGLIVVCLYFSVCFAENTYQTQIVNAEESFKKSNFSKAIEIYESLIQIEKVNNLYIYYNLSNAYYRNGNLGKAILNIEKALRLAPRDREIKNNTEYLNTVAGLVRQKSFPDTFLQYFSLNEITAASPVIAILFLTALSLFVIKRKLILKKAAAVSVVFLIICIPLFALKVYNEIAVKEAIVLSTSNIRSGPGENNSDIFTTPEGKIVSVVSKNGNWNNIKTESENKSLTGWIENSALGSINA</sequence>
<dbReference type="PROSITE" id="PS50005">
    <property type="entry name" value="TPR"/>
    <property type="match status" value="1"/>
</dbReference>
<protein>
    <recommendedName>
        <fullName evidence="6">SH3b domain-containing protein</fullName>
    </recommendedName>
</protein>
<gene>
    <name evidence="7" type="ORF">ATZ36_10105</name>
</gene>
<keyword evidence="2 3" id="KW-0802">TPR repeat</keyword>
<dbReference type="Pfam" id="PF07719">
    <property type="entry name" value="TPR_2"/>
    <property type="match status" value="1"/>
</dbReference>
<feature type="repeat" description="TPR" evidence="3">
    <location>
        <begin position="58"/>
        <end position="91"/>
    </location>
</feature>
<evidence type="ECO:0000256" key="5">
    <source>
        <dbReference type="SAM" id="SignalP"/>
    </source>
</evidence>
<dbReference type="Proteomes" id="UP000095237">
    <property type="component" value="Unassembled WGS sequence"/>
</dbReference>
<dbReference type="Gene3D" id="1.25.40.10">
    <property type="entry name" value="Tetratricopeptide repeat domain"/>
    <property type="match status" value="1"/>
</dbReference>
<keyword evidence="4" id="KW-1133">Transmembrane helix</keyword>
<dbReference type="EMBL" id="LNVX01000755">
    <property type="protein sequence ID" value="OEG69346.1"/>
    <property type="molecule type" value="Genomic_DNA"/>
</dbReference>
<dbReference type="InterPro" id="IPR003646">
    <property type="entry name" value="SH3-like_bac-type"/>
</dbReference>
<keyword evidence="4" id="KW-0472">Membrane</keyword>
<dbReference type="InterPro" id="IPR013105">
    <property type="entry name" value="TPR_2"/>
</dbReference>
<accession>A0A1E5IFS0</accession>
<feature type="domain" description="SH3b" evidence="6">
    <location>
        <begin position="189"/>
        <end position="240"/>
    </location>
</feature>
<dbReference type="InterPro" id="IPR011990">
    <property type="entry name" value="TPR-like_helical_dom_sf"/>
</dbReference>
<evidence type="ECO:0000259" key="6">
    <source>
        <dbReference type="Pfam" id="PF08239"/>
    </source>
</evidence>
<reference evidence="7 8" key="1">
    <citation type="submission" date="2015-11" db="EMBL/GenBank/DDBJ databases">
        <title>Evidence for parallel genomic evolution in an endosymbiosis of termite gut flagellates.</title>
        <authorList>
            <person name="Zheng H."/>
        </authorList>
    </citation>
    <scope>NUCLEOTIDE SEQUENCE [LARGE SCALE GENOMIC DNA]</scope>
    <source>
        <strain evidence="7 8">CET450</strain>
    </source>
</reference>
<dbReference type="Pfam" id="PF08239">
    <property type="entry name" value="SH3_3"/>
    <property type="match status" value="1"/>
</dbReference>